<keyword evidence="2" id="KW-1185">Reference proteome</keyword>
<evidence type="ECO:0000313" key="2">
    <source>
        <dbReference type="Proteomes" id="UP000480178"/>
    </source>
</evidence>
<gene>
    <name evidence="1" type="ORF">GXP67_00420</name>
</gene>
<dbReference type="Proteomes" id="UP000480178">
    <property type="component" value="Chromosome"/>
</dbReference>
<dbReference type="AlphaFoldDB" id="A0A6C0GBM1"/>
<protein>
    <recommendedName>
        <fullName evidence="3">GNAT family N-acetyltransferase</fullName>
    </recommendedName>
</protein>
<name>A0A6C0GBM1_9BACT</name>
<dbReference type="EMBL" id="CP048222">
    <property type="protein sequence ID" value="QHT65244.1"/>
    <property type="molecule type" value="Genomic_DNA"/>
</dbReference>
<organism evidence="1 2">
    <name type="scientific">Rhodocytophaga rosea</name>
    <dbReference type="NCBI Taxonomy" id="2704465"/>
    <lineage>
        <taxon>Bacteria</taxon>
        <taxon>Pseudomonadati</taxon>
        <taxon>Bacteroidota</taxon>
        <taxon>Cytophagia</taxon>
        <taxon>Cytophagales</taxon>
        <taxon>Rhodocytophagaceae</taxon>
        <taxon>Rhodocytophaga</taxon>
    </lineage>
</organism>
<evidence type="ECO:0000313" key="1">
    <source>
        <dbReference type="EMBL" id="QHT65244.1"/>
    </source>
</evidence>
<sequence>MNLTLVAPLEGQEMNVWPFTFKKTSEYEVIIAELQRFRGRIYRQDNLIPASALDVTGRFYSPVDYRSWHIIARNQEGEMRGVLRLALHKRNIAVEELHLYPVLERMKPSHKKLHSDALQAFINQAAANHAFIGEPGGWAVDTTRCVSNTGLFLVASAWALQQIVGWPAIANANVNHKAADLLKLMGGINNLPDSKLSRFYDPYYRSHVEIILFSPQLVSPRFRKLIHTLKSRLLTKEVIMP</sequence>
<dbReference type="RefSeq" id="WP_162441332.1">
    <property type="nucleotide sequence ID" value="NZ_CP048222.1"/>
</dbReference>
<accession>A0A6C0GBM1</accession>
<evidence type="ECO:0008006" key="3">
    <source>
        <dbReference type="Google" id="ProtNLM"/>
    </source>
</evidence>
<dbReference type="KEGG" id="rhoz:GXP67_00420"/>
<proteinExistence type="predicted"/>
<reference evidence="1 2" key="1">
    <citation type="submission" date="2020-01" db="EMBL/GenBank/DDBJ databases">
        <authorList>
            <person name="Kim M.K."/>
        </authorList>
    </citation>
    <scope>NUCLEOTIDE SEQUENCE [LARGE SCALE GENOMIC DNA]</scope>
    <source>
        <strain evidence="1 2">172606-1</strain>
    </source>
</reference>